<keyword evidence="10" id="KW-1185">Reference proteome</keyword>
<proteinExistence type="inferred from homology"/>
<evidence type="ECO:0000256" key="3">
    <source>
        <dbReference type="ARBA" id="ARBA00022448"/>
    </source>
</evidence>
<keyword evidence="7 8" id="KW-0472">Membrane</keyword>
<dbReference type="AlphaFoldDB" id="A0A5A9ZGV7"/>
<reference evidence="9 10" key="1">
    <citation type="submission" date="2019-07" db="EMBL/GenBank/DDBJ databases">
        <title>Aquicoccus porphyridii gen. nov., sp. nov., isolated from a small marine red alga, Porphyridium marinum.</title>
        <authorList>
            <person name="Liu L."/>
        </authorList>
    </citation>
    <scope>NUCLEOTIDE SEQUENCE [LARGE SCALE GENOMIC DNA]</scope>
    <source>
        <strain evidence="9 10">L1 8-17</strain>
    </source>
</reference>
<dbReference type="PANTHER" id="PTHR30269">
    <property type="entry name" value="TRANSMEMBRANE PROTEIN YFCA"/>
    <property type="match status" value="1"/>
</dbReference>
<protein>
    <recommendedName>
        <fullName evidence="8">Probable membrane transporter protein</fullName>
    </recommendedName>
</protein>
<evidence type="ECO:0000313" key="10">
    <source>
        <dbReference type="Proteomes" id="UP000325291"/>
    </source>
</evidence>
<accession>A0A5A9ZGV7</accession>
<keyword evidence="3" id="KW-0813">Transport</keyword>
<feature type="transmembrane region" description="Helical" evidence="8">
    <location>
        <begin position="204"/>
        <end position="221"/>
    </location>
</feature>
<dbReference type="InterPro" id="IPR052017">
    <property type="entry name" value="TSUP"/>
</dbReference>
<evidence type="ECO:0000313" key="9">
    <source>
        <dbReference type="EMBL" id="KAA0916215.1"/>
    </source>
</evidence>
<gene>
    <name evidence="9" type="ORF">FLO80_08825</name>
</gene>
<keyword evidence="4 8" id="KW-1003">Cell membrane</keyword>
<feature type="transmembrane region" description="Helical" evidence="8">
    <location>
        <begin position="178"/>
        <end position="197"/>
    </location>
</feature>
<evidence type="ECO:0000256" key="1">
    <source>
        <dbReference type="ARBA" id="ARBA00004651"/>
    </source>
</evidence>
<dbReference type="Pfam" id="PF01925">
    <property type="entry name" value="TauE"/>
    <property type="match status" value="1"/>
</dbReference>
<feature type="transmembrane region" description="Helical" evidence="8">
    <location>
        <begin position="138"/>
        <end position="158"/>
    </location>
</feature>
<evidence type="ECO:0000256" key="6">
    <source>
        <dbReference type="ARBA" id="ARBA00022989"/>
    </source>
</evidence>
<feature type="transmembrane region" description="Helical" evidence="8">
    <location>
        <begin position="81"/>
        <end position="100"/>
    </location>
</feature>
<evidence type="ECO:0000256" key="7">
    <source>
        <dbReference type="ARBA" id="ARBA00023136"/>
    </source>
</evidence>
<sequence>MDMLFTLLSPAALFACLGITLFAGTIKGMVGFAMPLIMISGMGSVISPELALAGLLIPTLVGNLWQGFRQGVRAALASLKAFRLFIIVGGVMLVISAQMVRVIPSQVMFILIGVPVTVFTLLQLWGWRPRIAPEHEPVAQVGVGALAGAMGGFSGTWGPPTVLFLTALDTPKRDQVRIQGVLYALGSVVLSGAHVGSGVLRWETLPFALATLPPALLGMWIGFQLQDRVDQRMFQRATLIVLIFAGLNLIRRGMMG</sequence>
<evidence type="ECO:0000256" key="2">
    <source>
        <dbReference type="ARBA" id="ARBA00009142"/>
    </source>
</evidence>
<feature type="transmembrane region" description="Helical" evidence="8">
    <location>
        <begin position="33"/>
        <end position="61"/>
    </location>
</feature>
<evidence type="ECO:0000256" key="5">
    <source>
        <dbReference type="ARBA" id="ARBA00022692"/>
    </source>
</evidence>
<comment type="similarity">
    <text evidence="2 8">Belongs to the 4-toluene sulfonate uptake permease (TSUP) (TC 2.A.102) family.</text>
</comment>
<evidence type="ECO:0000256" key="4">
    <source>
        <dbReference type="ARBA" id="ARBA00022475"/>
    </source>
</evidence>
<dbReference type="GO" id="GO:0005886">
    <property type="term" value="C:plasma membrane"/>
    <property type="evidence" value="ECO:0007669"/>
    <property type="project" value="UniProtKB-SubCell"/>
</dbReference>
<keyword evidence="5 8" id="KW-0812">Transmembrane</keyword>
<dbReference type="PANTHER" id="PTHR30269:SF32">
    <property type="entry name" value="MEMBRANE TRANSPORTER PROTEIN-RELATED"/>
    <property type="match status" value="1"/>
</dbReference>
<comment type="subcellular location">
    <subcellularLocation>
        <location evidence="1 8">Cell membrane</location>
        <topology evidence="1 8">Multi-pass membrane protein</topology>
    </subcellularLocation>
</comment>
<dbReference type="InterPro" id="IPR002781">
    <property type="entry name" value="TM_pro_TauE-like"/>
</dbReference>
<feature type="transmembrane region" description="Helical" evidence="8">
    <location>
        <begin position="233"/>
        <end position="250"/>
    </location>
</feature>
<organism evidence="9 10">
    <name type="scientific">Aquicoccus porphyridii</name>
    <dbReference type="NCBI Taxonomy" id="1852029"/>
    <lineage>
        <taxon>Bacteria</taxon>
        <taxon>Pseudomonadati</taxon>
        <taxon>Pseudomonadota</taxon>
        <taxon>Alphaproteobacteria</taxon>
        <taxon>Rhodobacterales</taxon>
        <taxon>Paracoccaceae</taxon>
        <taxon>Aquicoccus</taxon>
    </lineage>
</organism>
<evidence type="ECO:0000256" key="8">
    <source>
        <dbReference type="RuleBase" id="RU363041"/>
    </source>
</evidence>
<comment type="caution">
    <text evidence="9">The sequence shown here is derived from an EMBL/GenBank/DDBJ whole genome shotgun (WGS) entry which is preliminary data.</text>
</comment>
<keyword evidence="6 8" id="KW-1133">Transmembrane helix</keyword>
<dbReference type="Proteomes" id="UP000325291">
    <property type="component" value="Unassembled WGS sequence"/>
</dbReference>
<name>A0A5A9ZGV7_9RHOB</name>
<feature type="transmembrane region" description="Helical" evidence="8">
    <location>
        <begin position="106"/>
        <end position="126"/>
    </location>
</feature>
<dbReference type="RefSeq" id="WP_111366346.1">
    <property type="nucleotide sequence ID" value="NZ_VINQ01000005.1"/>
</dbReference>
<dbReference type="EMBL" id="VINQ01000005">
    <property type="protein sequence ID" value="KAA0916215.1"/>
    <property type="molecule type" value="Genomic_DNA"/>
</dbReference>